<gene>
    <name evidence="3" type="ORF">BAE44_0001249</name>
</gene>
<evidence type="ECO:0000256" key="2">
    <source>
        <dbReference type="SAM" id="SignalP"/>
    </source>
</evidence>
<feature type="non-terminal residue" evidence="3">
    <location>
        <position position="1"/>
    </location>
</feature>
<keyword evidence="4" id="KW-1185">Reference proteome</keyword>
<sequence length="63" mass="6594">LRKMAKLAVLVTFVLLVVVEAIMLPVHGARTLESVELVTVREVSSVAKPPSSTTGSRGAHPSG</sequence>
<feature type="chain" id="PRO_5009189354" evidence="2">
    <location>
        <begin position="22"/>
        <end position="63"/>
    </location>
</feature>
<name>A0A1E5WK01_9POAL</name>
<feature type="signal peptide" evidence="2">
    <location>
        <begin position="1"/>
        <end position="21"/>
    </location>
</feature>
<dbReference type="Proteomes" id="UP000095767">
    <property type="component" value="Unassembled WGS sequence"/>
</dbReference>
<evidence type="ECO:0000313" key="4">
    <source>
        <dbReference type="Proteomes" id="UP000095767"/>
    </source>
</evidence>
<keyword evidence="2" id="KW-0732">Signal</keyword>
<evidence type="ECO:0000313" key="3">
    <source>
        <dbReference type="EMBL" id="OEL37732.1"/>
    </source>
</evidence>
<evidence type="ECO:0000256" key="1">
    <source>
        <dbReference type="SAM" id="MobiDB-lite"/>
    </source>
</evidence>
<feature type="region of interest" description="Disordered" evidence="1">
    <location>
        <begin position="43"/>
        <end position="63"/>
    </location>
</feature>
<accession>A0A1E5WK01</accession>
<dbReference type="EMBL" id="LWDX02004403">
    <property type="protein sequence ID" value="OEL37732.1"/>
    <property type="molecule type" value="Genomic_DNA"/>
</dbReference>
<reference evidence="3 4" key="1">
    <citation type="submission" date="2016-09" db="EMBL/GenBank/DDBJ databases">
        <title>The draft genome of Dichanthelium oligosanthes: A C3 panicoid grass species.</title>
        <authorList>
            <person name="Studer A.J."/>
            <person name="Schnable J.C."/>
            <person name="Brutnell T.P."/>
        </authorList>
    </citation>
    <scope>NUCLEOTIDE SEQUENCE [LARGE SCALE GENOMIC DNA]</scope>
    <source>
        <strain evidence="4">cv. Kellogg 1175</strain>
        <tissue evidence="3">Leaf</tissue>
    </source>
</reference>
<protein>
    <submittedName>
        <fullName evidence="3">Uncharacterized protein</fullName>
    </submittedName>
</protein>
<proteinExistence type="predicted"/>
<comment type="caution">
    <text evidence="3">The sequence shown here is derived from an EMBL/GenBank/DDBJ whole genome shotgun (WGS) entry which is preliminary data.</text>
</comment>
<dbReference type="AlphaFoldDB" id="A0A1E5WK01"/>
<organism evidence="3 4">
    <name type="scientific">Dichanthelium oligosanthes</name>
    <dbReference type="NCBI Taxonomy" id="888268"/>
    <lineage>
        <taxon>Eukaryota</taxon>
        <taxon>Viridiplantae</taxon>
        <taxon>Streptophyta</taxon>
        <taxon>Embryophyta</taxon>
        <taxon>Tracheophyta</taxon>
        <taxon>Spermatophyta</taxon>
        <taxon>Magnoliopsida</taxon>
        <taxon>Liliopsida</taxon>
        <taxon>Poales</taxon>
        <taxon>Poaceae</taxon>
        <taxon>PACMAD clade</taxon>
        <taxon>Panicoideae</taxon>
        <taxon>Panicodae</taxon>
        <taxon>Paniceae</taxon>
        <taxon>Dichantheliinae</taxon>
        <taxon>Dichanthelium</taxon>
    </lineage>
</organism>